<dbReference type="PANTHER" id="PTHR24221:SF503">
    <property type="entry name" value="MITOCHONDRIAL POTASSIUM CHANNEL ATP-BINDING SUBUNIT"/>
    <property type="match status" value="1"/>
</dbReference>
<feature type="domain" description="ABC transporter" evidence="10">
    <location>
        <begin position="377"/>
        <end position="612"/>
    </location>
</feature>
<evidence type="ECO:0000256" key="9">
    <source>
        <dbReference type="SAM" id="Phobius"/>
    </source>
</evidence>
<dbReference type="GeneID" id="27317700"/>
<accession>A0A0D1YCR5</accession>
<dbReference type="PROSITE" id="PS50929">
    <property type="entry name" value="ABC_TM1F"/>
    <property type="match status" value="1"/>
</dbReference>
<evidence type="ECO:0000259" key="11">
    <source>
        <dbReference type="PROSITE" id="PS50929"/>
    </source>
</evidence>
<dbReference type="SMART" id="SM00382">
    <property type="entry name" value="AAA"/>
    <property type="match status" value="1"/>
</dbReference>
<dbReference type="Proteomes" id="UP000053259">
    <property type="component" value="Unassembled WGS sequence"/>
</dbReference>
<dbReference type="InterPro" id="IPR003593">
    <property type="entry name" value="AAA+_ATPase"/>
</dbReference>
<dbReference type="RefSeq" id="XP_016208331.1">
    <property type="nucleotide sequence ID" value="XM_016363841.1"/>
</dbReference>
<comment type="subcellular location">
    <subcellularLocation>
        <location evidence="1">Membrane</location>
        <topology evidence="1">Multi-pass membrane protein</topology>
    </subcellularLocation>
</comment>
<evidence type="ECO:0000256" key="2">
    <source>
        <dbReference type="ARBA" id="ARBA00022448"/>
    </source>
</evidence>
<dbReference type="Pfam" id="PF00664">
    <property type="entry name" value="ABC_membrane"/>
    <property type="match status" value="1"/>
</dbReference>
<evidence type="ECO:0000313" key="13">
    <source>
        <dbReference type="Proteomes" id="UP000053259"/>
    </source>
</evidence>
<dbReference type="InterPro" id="IPR039421">
    <property type="entry name" value="Type_1_exporter"/>
</dbReference>
<dbReference type="EMBL" id="KN847677">
    <property type="protein sequence ID" value="KIV98461.1"/>
    <property type="molecule type" value="Genomic_DNA"/>
</dbReference>
<dbReference type="SUPFAM" id="SSF90123">
    <property type="entry name" value="ABC transporter transmembrane region"/>
    <property type="match status" value="1"/>
</dbReference>
<keyword evidence="4" id="KW-0547">Nucleotide-binding</keyword>
<dbReference type="GO" id="GO:0016020">
    <property type="term" value="C:membrane"/>
    <property type="evidence" value="ECO:0007669"/>
    <property type="project" value="UniProtKB-SubCell"/>
</dbReference>
<dbReference type="SUPFAM" id="SSF52540">
    <property type="entry name" value="P-loop containing nucleoside triphosphate hydrolases"/>
    <property type="match status" value="1"/>
</dbReference>
<evidence type="ECO:0000256" key="1">
    <source>
        <dbReference type="ARBA" id="ARBA00004141"/>
    </source>
</evidence>
<dbReference type="GO" id="GO:0005524">
    <property type="term" value="F:ATP binding"/>
    <property type="evidence" value="ECO:0007669"/>
    <property type="project" value="UniProtKB-KW"/>
</dbReference>
<sequence length="619" mass="69537">MVYEIAPTHGSGIETSDSITRERQYKRLQEHGWFGYVKEFRIFLPCLWPSNIKGKLCLLILVLDLVIDRFLRVLIPQQIGLIMDQLIAHNFDTACYKAGIWVLLSWLRNNNGLLGVIKKKALLEVRDFSYQAVCCLAFKHFMTLSMDFHNNKESGEIIKAVEQGNAINRLAELFLLEIPPVAIDIIIAAWYTTSLFDWYVAFTIFVVGASYVWITIKLTDWTQMLRKTYSKAIRSESNTVNESLRNWQTVLYFNQVDFEKESYARAIQKTIHAKQAYLNRLNAGNAVQTLIDFLGLLGCSFLAIRKISSGDASIGSFVTLTTFWTTMVRPLDLIAWSYSNILSAFIDAERLFQLLCTKPSVQDDSSSYELKISSGKVNFRDVEFSYSPTNKKVINGISLEVAAGTTVAFVGKTGAGKSTILKLLCRFIDVTGGSISIDGHDLRKVTLKSLRDALGVVPQDPCLFNKTIFENVRYARPDATFEEVVAACKGAALHESIESRPGGYNTIVGERGVKLSGGEIQRVAIARLLLKNPRIIILDEATSGMDSLTETQVLEALRELRYGRTMFVVAHRLSTIIDSDLIFFIEDGKIAESGTHEGLVEKGGKYYDLWVLQNGRKKQ</sequence>
<keyword evidence="3 9" id="KW-0812">Transmembrane</keyword>
<dbReference type="CDD" id="cd18583">
    <property type="entry name" value="ABC_6TM_HMT1"/>
    <property type="match status" value="1"/>
</dbReference>
<dbReference type="FunFam" id="3.40.50.300:FF:000287">
    <property type="entry name" value="Multidrug ABC transporter ATP-binding protein"/>
    <property type="match status" value="1"/>
</dbReference>
<dbReference type="FunCoup" id="A0A0D1YCR5">
    <property type="interactions" value="29"/>
</dbReference>
<keyword evidence="7 9" id="KW-0472">Membrane</keyword>
<evidence type="ECO:0000256" key="5">
    <source>
        <dbReference type="ARBA" id="ARBA00022840"/>
    </source>
</evidence>
<dbReference type="PROSITE" id="PS00211">
    <property type="entry name" value="ABC_TRANSPORTER_1"/>
    <property type="match status" value="1"/>
</dbReference>
<keyword evidence="2" id="KW-0813">Transport</keyword>
<dbReference type="GO" id="GO:0140359">
    <property type="term" value="F:ABC-type transporter activity"/>
    <property type="evidence" value="ECO:0007669"/>
    <property type="project" value="InterPro"/>
</dbReference>
<evidence type="ECO:0000256" key="3">
    <source>
        <dbReference type="ARBA" id="ARBA00022692"/>
    </source>
</evidence>
<keyword evidence="6 9" id="KW-1133">Transmembrane helix</keyword>
<evidence type="ECO:0000256" key="8">
    <source>
        <dbReference type="ARBA" id="ARBA00024363"/>
    </source>
</evidence>
<evidence type="ECO:0000313" key="12">
    <source>
        <dbReference type="EMBL" id="KIV98461.1"/>
    </source>
</evidence>
<dbReference type="OrthoDB" id="6500128at2759"/>
<dbReference type="InterPro" id="IPR017871">
    <property type="entry name" value="ABC_transporter-like_CS"/>
</dbReference>
<comment type="similarity">
    <text evidence="8">Belongs to the ABC transporter superfamily. ABCB family. Heavy Metal importer (TC 3.A.1.210) subfamily.</text>
</comment>
<organism evidence="12 13">
    <name type="scientific">Verruconis gallopava</name>
    <dbReference type="NCBI Taxonomy" id="253628"/>
    <lineage>
        <taxon>Eukaryota</taxon>
        <taxon>Fungi</taxon>
        <taxon>Dikarya</taxon>
        <taxon>Ascomycota</taxon>
        <taxon>Pezizomycotina</taxon>
        <taxon>Dothideomycetes</taxon>
        <taxon>Pleosporomycetidae</taxon>
        <taxon>Venturiales</taxon>
        <taxon>Sympoventuriaceae</taxon>
        <taxon>Verruconis</taxon>
    </lineage>
</organism>
<evidence type="ECO:0000259" key="10">
    <source>
        <dbReference type="PROSITE" id="PS50893"/>
    </source>
</evidence>
<dbReference type="PANTHER" id="PTHR24221">
    <property type="entry name" value="ATP-BINDING CASSETTE SUB-FAMILY B"/>
    <property type="match status" value="1"/>
</dbReference>
<name>A0A0D1YCR5_9PEZI</name>
<protein>
    <recommendedName>
        <fullName evidence="14">ABC transporter domain-containing protein</fullName>
    </recommendedName>
</protein>
<evidence type="ECO:0000256" key="7">
    <source>
        <dbReference type="ARBA" id="ARBA00023136"/>
    </source>
</evidence>
<gene>
    <name evidence="12" type="ORF">PV09_09727</name>
</gene>
<dbReference type="InterPro" id="IPR036640">
    <property type="entry name" value="ABC1_TM_sf"/>
</dbReference>
<dbReference type="Gene3D" id="3.40.50.300">
    <property type="entry name" value="P-loop containing nucleotide triphosphate hydrolases"/>
    <property type="match status" value="1"/>
</dbReference>
<keyword evidence="5" id="KW-0067">ATP-binding</keyword>
<dbReference type="InterPro" id="IPR011527">
    <property type="entry name" value="ABC1_TM_dom"/>
</dbReference>
<dbReference type="Gene3D" id="1.20.1560.10">
    <property type="entry name" value="ABC transporter type 1, transmembrane domain"/>
    <property type="match status" value="1"/>
</dbReference>
<keyword evidence="13" id="KW-1185">Reference proteome</keyword>
<proteinExistence type="inferred from homology"/>
<feature type="domain" description="ABC transmembrane type-1" evidence="11">
    <location>
        <begin position="138"/>
        <end position="343"/>
    </location>
</feature>
<feature type="transmembrane region" description="Helical" evidence="9">
    <location>
        <begin position="198"/>
        <end position="216"/>
    </location>
</feature>
<evidence type="ECO:0000256" key="6">
    <source>
        <dbReference type="ARBA" id="ARBA00022989"/>
    </source>
</evidence>
<evidence type="ECO:0000256" key="4">
    <source>
        <dbReference type="ARBA" id="ARBA00022741"/>
    </source>
</evidence>
<dbReference type="HOGENOM" id="CLU_000604_84_1_1"/>
<dbReference type="InterPro" id="IPR027417">
    <property type="entry name" value="P-loop_NTPase"/>
</dbReference>
<dbReference type="VEuPathDB" id="FungiDB:PV09_09727"/>
<dbReference type="InterPro" id="IPR003439">
    <property type="entry name" value="ABC_transporter-like_ATP-bd"/>
</dbReference>
<dbReference type="AlphaFoldDB" id="A0A0D1YCR5"/>
<dbReference type="STRING" id="253628.A0A0D1YCR5"/>
<reference evidence="12 13" key="1">
    <citation type="submission" date="2015-01" db="EMBL/GenBank/DDBJ databases">
        <title>The Genome Sequence of Ochroconis gallopava CBS43764.</title>
        <authorList>
            <consortium name="The Broad Institute Genomics Platform"/>
            <person name="Cuomo C."/>
            <person name="de Hoog S."/>
            <person name="Gorbushina A."/>
            <person name="Stielow B."/>
            <person name="Teixiera M."/>
            <person name="Abouelleil A."/>
            <person name="Chapman S.B."/>
            <person name="Priest M."/>
            <person name="Young S.K."/>
            <person name="Wortman J."/>
            <person name="Nusbaum C."/>
            <person name="Birren B."/>
        </authorList>
    </citation>
    <scope>NUCLEOTIDE SEQUENCE [LARGE SCALE GENOMIC DNA]</scope>
    <source>
        <strain evidence="12 13">CBS 43764</strain>
    </source>
</reference>
<dbReference type="InParanoid" id="A0A0D1YCR5"/>
<dbReference type="GO" id="GO:0016887">
    <property type="term" value="F:ATP hydrolysis activity"/>
    <property type="evidence" value="ECO:0007669"/>
    <property type="project" value="InterPro"/>
</dbReference>
<dbReference type="PROSITE" id="PS50893">
    <property type="entry name" value="ABC_TRANSPORTER_2"/>
    <property type="match status" value="1"/>
</dbReference>
<evidence type="ECO:0008006" key="14">
    <source>
        <dbReference type="Google" id="ProtNLM"/>
    </source>
</evidence>
<dbReference type="Pfam" id="PF00005">
    <property type="entry name" value="ABC_tran"/>
    <property type="match status" value="1"/>
</dbReference>